<gene>
    <name evidence="6" type="ORF">C2E21_1590</name>
</gene>
<evidence type="ECO:0000313" key="7">
    <source>
        <dbReference type="Proteomes" id="UP000239899"/>
    </source>
</evidence>
<dbReference type="EMBL" id="LHPG02000003">
    <property type="protein sequence ID" value="PRW59551.1"/>
    <property type="molecule type" value="Genomic_DNA"/>
</dbReference>
<organism evidence="6 7">
    <name type="scientific">Chlorella sorokiniana</name>
    <name type="common">Freshwater green alga</name>
    <dbReference type="NCBI Taxonomy" id="3076"/>
    <lineage>
        <taxon>Eukaryota</taxon>
        <taxon>Viridiplantae</taxon>
        <taxon>Chlorophyta</taxon>
        <taxon>core chlorophytes</taxon>
        <taxon>Trebouxiophyceae</taxon>
        <taxon>Chlorellales</taxon>
        <taxon>Chlorellaceae</taxon>
        <taxon>Chlorella clade</taxon>
        <taxon>Chlorella</taxon>
    </lineage>
</organism>
<keyword evidence="7" id="KW-1185">Reference proteome</keyword>
<feature type="domain" description="EF-hand" evidence="5">
    <location>
        <begin position="66"/>
        <end position="101"/>
    </location>
</feature>
<evidence type="ECO:0000259" key="5">
    <source>
        <dbReference type="PROSITE" id="PS50222"/>
    </source>
</evidence>
<dbReference type="Gene3D" id="1.10.238.10">
    <property type="entry name" value="EF-hand"/>
    <property type="match status" value="2"/>
</dbReference>
<dbReference type="SMART" id="SM00054">
    <property type="entry name" value="EFh"/>
    <property type="match status" value="4"/>
</dbReference>
<evidence type="ECO:0000256" key="4">
    <source>
        <dbReference type="SAM" id="MobiDB-lite"/>
    </source>
</evidence>
<dbReference type="OrthoDB" id="293868at2759"/>
<dbReference type="Pfam" id="PF13499">
    <property type="entry name" value="EF-hand_7"/>
    <property type="match status" value="1"/>
</dbReference>
<evidence type="ECO:0000313" key="6">
    <source>
        <dbReference type="EMBL" id="PRW59551.1"/>
    </source>
</evidence>
<dbReference type="GO" id="GO:0005783">
    <property type="term" value="C:endoplasmic reticulum"/>
    <property type="evidence" value="ECO:0007669"/>
    <property type="project" value="TreeGrafter"/>
</dbReference>
<sequence>MFDHTKPVKREVARRRNQQGRWTPKEVDSEQVGRAAFDPEYGLDDELDPEDIGLRRNEVHEATPTVIESRLRQLFPEIDTNHDGVVSAEELQRHLYRNGKSMSHRRADMEFADVDTNHDGKVTAEEYLSAQLPGTPAATVAAVKAFSMPDPLDWGDYVAVTLAAMVLADQDKDGGLNLREFYDFLNPEEGTNVALKLHRLKQDIYDHVASMHGGFVEDPSQQDEARRLRLSFEQFQQSLWPQFSVWEPHREDRSEAAETESARRKFVLLDTDSDNYLTAEELLPAFADIHPTESRYARMQAEHMMDMADCKDDRLTLEQMLAVPHAFYSVVHHDNHDNSEL</sequence>
<dbReference type="AlphaFoldDB" id="A0A2P6TZQ5"/>
<dbReference type="InterPro" id="IPR002048">
    <property type="entry name" value="EF_hand_dom"/>
</dbReference>
<protein>
    <submittedName>
        <fullName evidence="6">Calumenin-B</fullName>
    </submittedName>
</protein>
<proteinExistence type="predicted"/>
<reference evidence="6 7" key="1">
    <citation type="journal article" date="2018" name="Plant J.">
        <title>Genome sequences of Chlorella sorokiniana UTEX 1602 and Micractinium conductrix SAG 241.80: implications to maltose excretion by a green alga.</title>
        <authorList>
            <person name="Arriola M.B."/>
            <person name="Velmurugan N."/>
            <person name="Zhang Y."/>
            <person name="Plunkett M.H."/>
            <person name="Hondzo H."/>
            <person name="Barney B.M."/>
        </authorList>
    </citation>
    <scope>NUCLEOTIDE SEQUENCE [LARGE SCALE GENOMIC DNA]</scope>
    <source>
        <strain evidence="7">UTEX 1602</strain>
    </source>
</reference>
<evidence type="ECO:0000256" key="1">
    <source>
        <dbReference type="ARBA" id="ARBA00022723"/>
    </source>
</evidence>
<dbReference type="InterPro" id="IPR011992">
    <property type="entry name" value="EF-hand-dom_pair"/>
</dbReference>
<dbReference type="InterPro" id="IPR018247">
    <property type="entry name" value="EF_Hand_1_Ca_BS"/>
</dbReference>
<keyword evidence="3" id="KW-0106">Calcium</keyword>
<dbReference type="SUPFAM" id="SSF47473">
    <property type="entry name" value="EF-hand"/>
    <property type="match status" value="1"/>
</dbReference>
<feature type="domain" description="EF-hand" evidence="5">
    <location>
        <begin position="257"/>
        <end position="292"/>
    </location>
</feature>
<name>A0A2P6TZQ5_CHLSO</name>
<dbReference type="Proteomes" id="UP000239899">
    <property type="component" value="Unassembled WGS sequence"/>
</dbReference>
<dbReference type="PROSITE" id="PS50222">
    <property type="entry name" value="EF_HAND_2"/>
    <property type="match status" value="2"/>
</dbReference>
<evidence type="ECO:0000256" key="2">
    <source>
        <dbReference type="ARBA" id="ARBA00022737"/>
    </source>
</evidence>
<feature type="region of interest" description="Disordered" evidence="4">
    <location>
        <begin position="1"/>
        <end position="30"/>
    </location>
</feature>
<dbReference type="STRING" id="3076.A0A2P6TZQ5"/>
<keyword evidence="1" id="KW-0479">Metal-binding</keyword>
<dbReference type="PROSITE" id="PS00018">
    <property type="entry name" value="EF_HAND_1"/>
    <property type="match status" value="3"/>
</dbReference>
<evidence type="ECO:0000256" key="3">
    <source>
        <dbReference type="ARBA" id="ARBA00022837"/>
    </source>
</evidence>
<dbReference type="PANTHER" id="PTHR10827">
    <property type="entry name" value="RETICULOCALBIN"/>
    <property type="match status" value="1"/>
</dbReference>
<comment type="caution">
    <text evidence="6">The sequence shown here is derived from an EMBL/GenBank/DDBJ whole genome shotgun (WGS) entry which is preliminary data.</text>
</comment>
<dbReference type="PANTHER" id="PTHR10827:SF98">
    <property type="entry name" value="45 KDA CALCIUM-BINDING PROTEIN"/>
    <property type="match status" value="1"/>
</dbReference>
<dbReference type="GO" id="GO:0005509">
    <property type="term" value="F:calcium ion binding"/>
    <property type="evidence" value="ECO:0007669"/>
    <property type="project" value="InterPro"/>
</dbReference>
<feature type="compositionally biased region" description="Basic and acidic residues" evidence="4">
    <location>
        <begin position="1"/>
        <end position="11"/>
    </location>
</feature>
<accession>A0A2P6TZQ5</accession>
<keyword evidence="2" id="KW-0677">Repeat</keyword>